<dbReference type="GO" id="GO:0005794">
    <property type="term" value="C:Golgi apparatus"/>
    <property type="evidence" value="ECO:0007669"/>
    <property type="project" value="UniProtKB-SubCell"/>
</dbReference>
<gene>
    <name evidence="7" type="ORF">NDN08_002694</name>
</gene>
<dbReference type="AlphaFoldDB" id="A0AAV8UUL3"/>
<dbReference type="SMART" id="SM01399">
    <property type="entry name" value="Sybindin"/>
    <property type="match status" value="1"/>
</dbReference>
<evidence type="ECO:0000256" key="6">
    <source>
        <dbReference type="RuleBase" id="RU366065"/>
    </source>
</evidence>
<dbReference type="InterPro" id="IPR011012">
    <property type="entry name" value="Longin-like_dom_sf"/>
</dbReference>
<evidence type="ECO:0000313" key="8">
    <source>
        <dbReference type="Proteomes" id="UP001157974"/>
    </source>
</evidence>
<evidence type="ECO:0000256" key="3">
    <source>
        <dbReference type="ARBA" id="ARBA00022892"/>
    </source>
</evidence>
<evidence type="ECO:0000256" key="1">
    <source>
        <dbReference type="ARBA" id="ARBA00022448"/>
    </source>
</evidence>
<sequence>MTVHCFYLFNRDGVCLFYAEWNRSRKVKNFDEHCKLMFGMLFELKNFCTKLSPKDAANPPKYYMTPYYALHYFDTPTGLRFILLTTPDFGNSDVARVLRRLYGEVYLDYVVKNPLYEPGSQITSKAFSKKLDAVVRNLPCF</sequence>
<keyword evidence="2 6" id="KW-0256">Endoplasmic reticulum</keyword>
<dbReference type="SUPFAM" id="SSF64356">
    <property type="entry name" value="SNARE-like"/>
    <property type="match status" value="1"/>
</dbReference>
<organism evidence="7 8">
    <name type="scientific">Rhodosorus marinus</name>
    <dbReference type="NCBI Taxonomy" id="101924"/>
    <lineage>
        <taxon>Eukaryota</taxon>
        <taxon>Rhodophyta</taxon>
        <taxon>Stylonematophyceae</taxon>
        <taxon>Stylonematales</taxon>
        <taxon>Stylonemataceae</taxon>
        <taxon>Rhodosorus</taxon>
    </lineage>
</organism>
<dbReference type="GO" id="GO:0006888">
    <property type="term" value="P:endoplasmic reticulum to Golgi vesicle-mediated transport"/>
    <property type="evidence" value="ECO:0007669"/>
    <property type="project" value="UniProtKB-UniRule"/>
</dbReference>
<dbReference type="Gene3D" id="3.30.450.70">
    <property type="match status" value="1"/>
</dbReference>
<accession>A0AAV8UUL3</accession>
<comment type="similarity">
    <text evidence="5">Belongs to the TRAPP small subunits family. BET5 subfamily.</text>
</comment>
<dbReference type="PANTHER" id="PTHR23249">
    <property type="entry name" value="TRAFFICKING PROTEIN PARTICLE COMPLEX SUBUNIT"/>
    <property type="match status" value="1"/>
</dbReference>
<name>A0AAV8UUL3_9RHOD</name>
<dbReference type="GO" id="GO:0005783">
    <property type="term" value="C:endoplasmic reticulum"/>
    <property type="evidence" value="ECO:0007669"/>
    <property type="project" value="UniProtKB-SubCell"/>
</dbReference>
<proteinExistence type="inferred from homology"/>
<protein>
    <recommendedName>
        <fullName evidence="6">Trafficking protein particle complex subunit</fullName>
    </recommendedName>
</protein>
<evidence type="ECO:0000256" key="5">
    <source>
        <dbReference type="ARBA" id="ARBA00038167"/>
    </source>
</evidence>
<dbReference type="Pfam" id="PF04099">
    <property type="entry name" value="Sybindin"/>
    <property type="match status" value="1"/>
</dbReference>
<evidence type="ECO:0000313" key="7">
    <source>
        <dbReference type="EMBL" id="KAJ8906199.1"/>
    </source>
</evidence>
<dbReference type="GO" id="GO:0030008">
    <property type="term" value="C:TRAPP complex"/>
    <property type="evidence" value="ECO:0007669"/>
    <property type="project" value="UniProtKB-UniRule"/>
</dbReference>
<dbReference type="EMBL" id="JAMWBK010000004">
    <property type="protein sequence ID" value="KAJ8906199.1"/>
    <property type="molecule type" value="Genomic_DNA"/>
</dbReference>
<keyword evidence="8" id="KW-1185">Reference proteome</keyword>
<evidence type="ECO:0000256" key="4">
    <source>
        <dbReference type="ARBA" id="ARBA00023034"/>
    </source>
</evidence>
<keyword evidence="1 6" id="KW-0813">Transport</keyword>
<reference evidence="7 8" key="1">
    <citation type="journal article" date="2023" name="Nat. Commun.">
        <title>Origin of minicircular mitochondrial genomes in red algae.</title>
        <authorList>
            <person name="Lee Y."/>
            <person name="Cho C.H."/>
            <person name="Lee Y.M."/>
            <person name="Park S.I."/>
            <person name="Yang J.H."/>
            <person name="West J.A."/>
            <person name="Bhattacharya D."/>
            <person name="Yoon H.S."/>
        </authorList>
    </citation>
    <scope>NUCLEOTIDE SEQUENCE [LARGE SCALE GENOMIC DNA]</scope>
    <source>
        <strain evidence="7 8">CCMP1338</strain>
        <tissue evidence="7">Whole cell</tissue>
    </source>
</reference>
<dbReference type="InterPro" id="IPR007233">
    <property type="entry name" value="TRAPPC"/>
</dbReference>
<dbReference type="Proteomes" id="UP001157974">
    <property type="component" value="Unassembled WGS sequence"/>
</dbReference>
<comment type="subunit">
    <text evidence="6">Part of the multisubunit transport protein particle (TRAPP) complex.</text>
</comment>
<keyword evidence="3 6" id="KW-0931">ER-Golgi transport</keyword>
<keyword evidence="4 6" id="KW-0333">Golgi apparatus</keyword>
<comment type="caution">
    <text evidence="7">The sequence shown here is derived from an EMBL/GenBank/DDBJ whole genome shotgun (WGS) entry which is preliminary data.</text>
</comment>
<dbReference type="CDD" id="cd14855">
    <property type="entry name" value="TRAPPC1_MUM2"/>
    <property type="match status" value="1"/>
</dbReference>
<dbReference type="PANTHER" id="PTHR23249:SF16">
    <property type="entry name" value="TRAFFICKING PROTEIN PARTICLE COMPLEX SUBUNIT 1"/>
    <property type="match status" value="1"/>
</dbReference>
<comment type="subcellular location">
    <subcellularLocation>
        <location evidence="6">Endoplasmic reticulum</location>
    </subcellularLocation>
    <subcellularLocation>
        <location evidence="6">Golgi apparatus</location>
        <location evidence="6">cis-Golgi network</location>
    </subcellularLocation>
</comment>
<evidence type="ECO:0000256" key="2">
    <source>
        <dbReference type="ARBA" id="ARBA00022824"/>
    </source>
</evidence>